<dbReference type="SUPFAM" id="SSF51735">
    <property type="entry name" value="NAD(P)-binding Rossmann-fold domains"/>
    <property type="match status" value="1"/>
</dbReference>
<dbReference type="RefSeq" id="WP_042640642.1">
    <property type="nucleotide sequence ID" value="NZ_CDDF01000005.1"/>
</dbReference>
<dbReference type="InterPro" id="IPR000683">
    <property type="entry name" value="Gfo/Idh/MocA-like_OxRdtase_N"/>
</dbReference>
<accession>A0ABW0YI68</accession>
<dbReference type="Pfam" id="PF01408">
    <property type="entry name" value="GFO_IDH_MocA"/>
    <property type="match status" value="1"/>
</dbReference>
<dbReference type="Proteomes" id="UP001596132">
    <property type="component" value="Unassembled WGS sequence"/>
</dbReference>
<evidence type="ECO:0000259" key="2">
    <source>
        <dbReference type="Pfam" id="PF22725"/>
    </source>
</evidence>
<dbReference type="Pfam" id="PF22725">
    <property type="entry name" value="GFO_IDH_MocA_C3"/>
    <property type="match status" value="1"/>
</dbReference>
<dbReference type="InterPro" id="IPR051317">
    <property type="entry name" value="Gfo/Idh/MocA_oxidoreduct"/>
</dbReference>
<keyword evidence="4" id="KW-1185">Reference proteome</keyword>
<name>A0ABW0YI68_9GAMM</name>
<dbReference type="PANTHER" id="PTHR43708">
    <property type="entry name" value="CONSERVED EXPRESSED OXIDOREDUCTASE (EUROFUNG)"/>
    <property type="match status" value="1"/>
</dbReference>
<dbReference type="InterPro" id="IPR036291">
    <property type="entry name" value="NAD(P)-bd_dom_sf"/>
</dbReference>
<evidence type="ECO:0000259" key="1">
    <source>
        <dbReference type="Pfam" id="PF01408"/>
    </source>
</evidence>
<reference evidence="4" key="1">
    <citation type="journal article" date="2019" name="Int. J. Syst. Evol. Microbiol.">
        <title>The Global Catalogue of Microorganisms (GCM) 10K type strain sequencing project: providing services to taxonomists for standard genome sequencing and annotation.</title>
        <authorList>
            <consortium name="The Broad Institute Genomics Platform"/>
            <consortium name="The Broad Institute Genome Sequencing Center for Infectious Disease"/>
            <person name="Wu L."/>
            <person name="Ma J."/>
        </authorList>
    </citation>
    <scope>NUCLEOTIDE SEQUENCE [LARGE SCALE GENOMIC DNA]</scope>
    <source>
        <strain evidence="4">KCTC 15012</strain>
    </source>
</reference>
<protein>
    <submittedName>
        <fullName evidence="3">Gfo/Idh/MocA family protein</fullName>
    </submittedName>
</protein>
<dbReference type="Gene3D" id="3.30.360.10">
    <property type="entry name" value="Dihydrodipicolinate Reductase, domain 2"/>
    <property type="match status" value="1"/>
</dbReference>
<feature type="domain" description="Gfo/Idh/MocA-like oxidoreductase N-terminal" evidence="1">
    <location>
        <begin position="6"/>
        <end position="133"/>
    </location>
</feature>
<feature type="domain" description="GFO/IDH/MocA-like oxidoreductase" evidence="2">
    <location>
        <begin position="143"/>
        <end position="274"/>
    </location>
</feature>
<organism evidence="3 4">
    <name type="scientific">Aeromonas eucrenophila</name>
    <dbReference type="NCBI Taxonomy" id="649"/>
    <lineage>
        <taxon>Bacteria</taxon>
        <taxon>Pseudomonadati</taxon>
        <taxon>Pseudomonadota</taxon>
        <taxon>Gammaproteobacteria</taxon>
        <taxon>Aeromonadales</taxon>
        <taxon>Aeromonadaceae</taxon>
        <taxon>Aeromonas</taxon>
    </lineage>
</organism>
<proteinExistence type="predicted"/>
<dbReference type="SUPFAM" id="SSF55347">
    <property type="entry name" value="Glyceraldehyde-3-phosphate dehydrogenase-like, C-terminal domain"/>
    <property type="match status" value="1"/>
</dbReference>
<evidence type="ECO:0000313" key="4">
    <source>
        <dbReference type="Proteomes" id="UP001596132"/>
    </source>
</evidence>
<dbReference type="EMBL" id="JBHSPP010000016">
    <property type="protein sequence ID" value="MFC5707385.1"/>
    <property type="molecule type" value="Genomic_DNA"/>
</dbReference>
<dbReference type="InterPro" id="IPR055170">
    <property type="entry name" value="GFO_IDH_MocA-like_dom"/>
</dbReference>
<evidence type="ECO:0000313" key="3">
    <source>
        <dbReference type="EMBL" id="MFC5707385.1"/>
    </source>
</evidence>
<sequence>MTRRLRLGMVGGGQGAFIGAVHRLAARMDDHYELLAAALSADPANARASALALGLDPARAYEDYALMARAEAARPDGIEVVAITTPNHLHAPVARAFLQAGIHVICDKPLALTLAEGEELALLAHQRQRLFALTHTYSGYPMVRHARELVAAGALGELRYVQVEYLQDWLANPIPLGQNKQADWRADPARSGRAGCLGDIGTHAYQLAAFISGQQPSELAAQLHSFVPGRLVDDHLQVWLRYPGGMRGSLNASQVASGEENRLQIRLYGSKASLVFRQEEPNALWLTPLGGASQRLTRGRVASPAAQHASRVPAGHPEGYLEAFAQLYTDAALQIHTLEAGLPPPPESLALTTVEDGVAGMRFIEASLASHAADGRWQPLSP</sequence>
<gene>
    <name evidence="3" type="ORF">ACFPVW_15305</name>
</gene>
<comment type="caution">
    <text evidence="3">The sequence shown here is derived from an EMBL/GenBank/DDBJ whole genome shotgun (WGS) entry which is preliminary data.</text>
</comment>
<dbReference type="PANTHER" id="PTHR43708:SF3">
    <property type="entry name" value="OXIDOREDUCTASE"/>
    <property type="match status" value="1"/>
</dbReference>
<dbReference type="Gene3D" id="3.40.50.720">
    <property type="entry name" value="NAD(P)-binding Rossmann-like Domain"/>
    <property type="match status" value="1"/>
</dbReference>